<evidence type="ECO:0000259" key="1">
    <source>
        <dbReference type="SMART" id="SM00507"/>
    </source>
</evidence>
<keyword evidence="2" id="KW-0378">Hydrolase</keyword>
<dbReference type="Pfam" id="PF01844">
    <property type="entry name" value="HNH"/>
    <property type="match status" value="1"/>
</dbReference>
<name>A0A6H1P4K2_PRIMG</name>
<protein>
    <submittedName>
        <fullName evidence="2">HNH endonuclease</fullName>
    </submittedName>
</protein>
<feature type="domain" description="HNH nuclease" evidence="1">
    <location>
        <begin position="66"/>
        <end position="119"/>
    </location>
</feature>
<dbReference type="SMART" id="SM00507">
    <property type="entry name" value="HNHc"/>
    <property type="match status" value="1"/>
</dbReference>
<dbReference type="GO" id="GO:0004519">
    <property type="term" value="F:endonuclease activity"/>
    <property type="evidence" value="ECO:0007669"/>
    <property type="project" value="UniProtKB-KW"/>
</dbReference>
<organism evidence="2 3">
    <name type="scientific">Priestia megaterium</name>
    <name type="common">Bacillus megaterium</name>
    <dbReference type="NCBI Taxonomy" id="1404"/>
    <lineage>
        <taxon>Bacteria</taxon>
        <taxon>Bacillati</taxon>
        <taxon>Bacillota</taxon>
        <taxon>Bacilli</taxon>
        <taxon>Bacillales</taxon>
        <taxon>Bacillaceae</taxon>
        <taxon>Priestia</taxon>
    </lineage>
</organism>
<reference evidence="2 3" key="1">
    <citation type="submission" date="2020-04" db="EMBL/GenBank/DDBJ databases">
        <title>Genome-Wide Identification of 5-Methylcytosine Sites in Bacterial Genomes By High-Throughput Sequencing of MspJI Restriction Fragments.</title>
        <authorList>
            <person name="Wu V."/>
        </authorList>
    </citation>
    <scope>NUCLEOTIDE SEQUENCE [LARGE SCALE GENOMIC DNA]</scope>
    <source>
        <strain evidence="2 3">S2</strain>
    </source>
</reference>
<dbReference type="InterPro" id="IPR003615">
    <property type="entry name" value="HNH_nuc"/>
</dbReference>
<reference evidence="2 3" key="2">
    <citation type="submission" date="2020-04" db="EMBL/GenBank/DDBJ databases">
        <authorList>
            <person name="Fomenkov A."/>
            <person name="Anton B.P."/>
            <person name="Roberts R.J."/>
        </authorList>
    </citation>
    <scope>NUCLEOTIDE SEQUENCE [LARGE SCALE GENOMIC DNA]</scope>
    <source>
        <strain evidence="2 3">S2</strain>
    </source>
</reference>
<evidence type="ECO:0000313" key="3">
    <source>
        <dbReference type="Proteomes" id="UP000501868"/>
    </source>
</evidence>
<keyword evidence="2" id="KW-0255">Endonuclease</keyword>
<dbReference type="CDD" id="cd00085">
    <property type="entry name" value="HNHc"/>
    <property type="match status" value="1"/>
</dbReference>
<dbReference type="EMBL" id="CP051128">
    <property type="protein sequence ID" value="QIZ08489.1"/>
    <property type="molecule type" value="Genomic_DNA"/>
</dbReference>
<evidence type="ECO:0000313" key="2">
    <source>
        <dbReference type="EMBL" id="QIZ08489.1"/>
    </source>
</evidence>
<dbReference type="PANTHER" id="PTHR33877">
    <property type="entry name" value="SLL1193 PROTEIN"/>
    <property type="match status" value="1"/>
</dbReference>
<dbReference type="AlphaFoldDB" id="A0A6H1P4K2"/>
<proteinExistence type="predicted"/>
<dbReference type="Gene3D" id="1.10.30.50">
    <property type="match status" value="1"/>
</dbReference>
<gene>
    <name evidence="2" type="ORF">HFZ78_18720</name>
</gene>
<accession>A0A6H1P4K2</accession>
<dbReference type="GO" id="GO:0003676">
    <property type="term" value="F:nucleic acid binding"/>
    <property type="evidence" value="ECO:0007669"/>
    <property type="project" value="InterPro"/>
</dbReference>
<keyword evidence="2" id="KW-0540">Nuclease</keyword>
<dbReference type="InterPro" id="IPR052892">
    <property type="entry name" value="NA-targeting_endonuclease"/>
</dbReference>
<dbReference type="PANTHER" id="PTHR33877:SF2">
    <property type="entry name" value="OS07G0170200 PROTEIN"/>
    <property type="match status" value="1"/>
</dbReference>
<dbReference type="GO" id="GO:0008270">
    <property type="term" value="F:zinc ion binding"/>
    <property type="evidence" value="ECO:0007669"/>
    <property type="project" value="InterPro"/>
</dbReference>
<dbReference type="Proteomes" id="UP000501868">
    <property type="component" value="Chromosome"/>
</dbReference>
<sequence>MSNETRQCRICKETKPLEMMELDSRRKDKRQNRCQACKNASHDKAARAYHHLRHRSPLPVEVTPAEIRLLFEMFQGSCAYCSKRPDNESQLHLEHIVPLSESGRNTLSNLITACASCNRKKQVKPLVTHFLDNRDRFSDDNMALVIEYMALLTGSKKEAVAAELTDEHISYELKQKVKAIEKEARTT</sequence>
<dbReference type="InterPro" id="IPR002711">
    <property type="entry name" value="HNH"/>
</dbReference>